<proteinExistence type="predicted"/>
<dbReference type="Gene3D" id="1.10.238.160">
    <property type="match status" value="1"/>
</dbReference>
<dbReference type="RefSeq" id="WP_374597837.1">
    <property type="nucleotide sequence ID" value="NZ_JBHTIK010000011.1"/>
</dbReference>
<accession>A0ABW3C5E6</accession>
<evidence type="ECO:0000313" key="2">
    <source>
        <dbReference type="Proteomes" id="UP001597124"/>
    </source>
</evidence>
<sequence>MSGAPRADRFLRLPEVLRRSGLTRSTLYRKIDEGTFPRQVTLGLRCIGWRESDLNQWAECPSSYRYQEMSDPG</sequence>
<reference evidence="2" key="1">
    <citation type="journal article" date="2019" name="Int. J. Syst. Evol. Microbiol.">
        <title>The Global Catalogue of Microorganisms (GCM) 10K type strain sequencing project: providing services to taxonomists for standard genome sequencing and annotation.</title>
        <authorList>
            <consortium name="The Broad Institute Genomics Platform"/>
            <consortium name="The Broad Institute Genome Sequencing Center for Infectious Disease"/>
            <person name="Wu L."/>
            <person name="Ma J."/>
        </authorList>
    </citation>
    <scope>NUCLEOTIDE SEQUENCE [LARGE SCALE GENOMIC DNA]</scope>
    <source>
        <strain evidence="2">CCUG 52537</strain>
    </source>
</reference>
<keyword evidence="2" id="KW-1185">Reference proteome</keyword>
<dbReference type="PANTHER" id="PTHR36154">
    <property type="entry name" value="DNA-BINDING TRANSCRIPTIONAL ACTIVATOR ALPA"/>
    <property type="match status" value="1"/>
</dbReference>
<dbReference type="PANTHER" id="PTHR36154:SF1">
    <property type="entry name" value="DNA-BINDING TRANSCRIPTIONAL ACTIVATOR ALPA"/>
    <property type="match status" value="1"/>
</dbReference>
<organism evidence="1 2">
    <name type="scientific">Sphingosinicella xenopeptidilytica</name>
    <dbReference type="NCBI Taxonomy" id="364098"/>
    <lineage>
        <taxon>Bacteria</taxon>
        <taxon>Pseudomonadati</taxon>
        <taxon>Pseudomonadota</taxon>
        <taxon>Alphaproteobacteria</taxon>
        <taxon>Sphingomonadales</taxon>
        <taxon>Sphingosinicellaceae</taxon>
        <taxon>Sphingosinicella</taxon>
    </lineage>
</organism>
<protein>
    <submittedName>
        <fullName evidence="1">Helix-turn-helix transcriptional regulator</fullName>
    </submittedName>
</protein>
<dbReference type="EMBL" id="JBHTIK010000011">
    <property type="protein sequence ID" value="MFD0849656.1"/>
    <property type="molecule type" value="Genomic_DNA"/>
</dbReference>
<dbReference type="Pfam" id="PF05930">
    <property type="entry name" value="Phage_AlpA"/>
    <property type="match status" value="1"/>
</dbReference>
<dbReference type="Proteomes" id="UP001597124">
    <property type="component" value="Unassembled WGS sequence"/>
</dbReference>
<evidence type="ECO:0000313" key="1">
    <source>
        <dbReference type="EMBL" id="MFD0849656.1"/>
    </source>
</evidence>
<name>A0ABW3C5E6_SPHXN</name>
<dbReference type="InterPro" id="IPR052931">
    <property type="entry name" value="Prophage_regulatory_activator"/>
</dbReference>
<dbReference type="InterPro" id="IPR010260">
    <property type="entry name" value="AlpA"/>
</dbReference>
<comment type="caution">
    <text evidence="1">The sequence shown here is derived from an EMBL/GenBank/DDBJ whole genome shotgun (WGS) entry which is preliminary data.</text>
</comment>
<gene>
    <name evidence="1" type="ORF">ACFQ00_15080</name>
</gene>